<dbReference type="InterPro" id="IPR004352">
    <property type="entry name" value="GH114_TIM-barrel"/>
</dbReference>
<protein>
    <recommendedName>
        <fullName evidence="4">Glycoside-hydrolase family GH114 TIM-barrel domain-containing protein</fullName>
    </recommendedName>
</protein>
<organism evidence="3">
    <name type="scientific">Dictyoglomus thermophilum</name>
    <dbReference type="NCBI Taxonomy" id="14"/>
    <lineage>
        <taxon>Bacteria</taxon>
        <taxon>Pseudomonadati</taxon>
        <taxon>Dictyoglomota</taxon>
        <taxon>Dictyoglomia</taxon>
        <taxon>Dictyoglomales</taxon>
        <taxon>Dictyoglomaceae</taxon>
        <taxon>Dictyoglomus</taxon>
    </lineage>
</organism>
<dbReference type="PANTHER" id="PTHR35882">
    <property type="entry name" value="PELA"/>
    <property type="match status" value="1"/>
</dbReference>
<dbReference type="PANTHER" id="PTHR35882:SF2">
    <property type="entry name" value="PELA"/>
    <property type="match status" value="1"/>
</dbReference>
<dbReference type="InterPro" id="IPR011635">
    <property type="entry name" value="CARDB"/>
</dbReference>
<dbReference type="Gene3D" id="2.60.40.10">
    <property type="entry name" value="Immunoglobulins"/>
    <property type="match status" value="1"/>
</dbReference>
<feature type="domain" description="CARDB" evidence="2">
    <location>
        <begin position="434"/>
        <end position="515"/>
    </location>
</feature>
<accession>A0A7C3RLB4</accession>
<proteinExistence type="predicted"/>
<dbReference type="InterPro" id="IPR013783">
    <property type="entry name" value="Ig-like_fold"/>
</dbReference>
<gene>
    <name evidence="3" type="ORF">ENW00_09425</name>
</gene>
<comment type="caution">
    <text evidence="3">The sequence shown here is derived from an EMBL/GenBank/DDBJ whole genome shotgun (WGS) entry which is preliminary data.</text>
</comment>
<dbReference type="Pfam" id="PF03537">
    <property type="entry name" value="Glyco_hydro_114"/>
    <property type="match status" value="1"/>
</dbReference>
<feature type="domain" description="Glycoside-hydrolase family GH114 TIM-barrel" evidence="1">
    <location>
        <begin position="51"/>
        <end position="244"/>
    </location>
</feature>
<name>A0A7C3RLB4_DICTH</name>
<dbReference type="Gene3D" id="3.20.20.70">
    <property type="entry name" value="Aldolase class I"/>
    <property type="match status" value="1"/>
</dbReference>
<evidence type="ECO:0000259" key="1">
    <source>
        <dbReference type="Pfam" id="PF03537"/>
    </source>
</evidence>
<sequence length="520" mass="60504">MRRFSRFFLVLFLLLILLYIENDIWADNGLRKNPLKDIKNFVFFYGKGNVDKLEKYDLVVIQDYTLTKEEVQYLRSKGIKVVVYVTIGESDVDPNTIGIPKNCVLGKNENWNSWFIDARCDFWQNLVLNKMKNLINEKEYDGFFLDTLDTAVIYPDTRPGMVNLVKRIRDTFPNAILIQNRGFQLLENTGKYIDAVLWEDFASGYNFVSGKYEKNVILDALVKRQKDLAEKYGYIILALDYSEEDDIDLINYIKNQWQKYGILGAITDLYISKIYDLSKPVKPREYTTDNIDQLVIMGKNDKNYIYGDGWKDLENIYGTFARKCEGWSAGVILTFKEKKDSIFYVTIYDGGVQDLALKITTYNGQNWPFIASIPVGDSEVFKTYEVKIKKEEMYDNDPDVPFIQQKFGFQGARVLFIGYPNKPEIHFGKYEITKKKDRIYFRIGNAGLLSAKNVEVWVLDSNNNVLEKFFVDELKPNEVKEIEYKFPKGIDISELYLKADPDNKIGEIIEENNILKVSIK</sequence>
<evidence type="ECO:0008006" key="4">
    <source>
        <dbReference type="Google" id="ProtNLM"/>
    </source>
</evidence>
<reference evidence="3" key="1">
    <citation type="journal article" date="2020" name="mSystems">
        <title>Genome- and Community-Level Interaction Insights into Carbon Utilization and Element Cycling Functions of Hydrothermarchaeota in Hydrothermal Sediment.</title>
        <authorList>
            <person name="Zhou Z."/>
            <person name="Liu Y."/>
            <person name="Xu W."/>
            <person name="Pan J."/>
            <person name="Luo Z.H."/>
            <person name="Li M."/>
        </authorList>
    </citation>
    <scope>NUCLEOTIDE SEQUENCE [LARGE SCALE GENOMIC DNA]</scope>
    <source>
        <strain evidence="3">SpSt-81</strain>
    </source>
</reference>
<dbReference type="AlphaFoldDB" id="A0A7C3RLB4"/>
<dbReference type="InterPro" id="IPR013785">
    <property type="entry name" value="Aldolase_TIM"/>
</dbReference>
<dbReference type="EMBL" id="DTIN01000043">
    <property type="protein sequence ID" value="HFX14340.1"/>
    <property type="molecule type" value="Genomic_DNA"/>
</dbReference>
<evidence type="ECO:0000259" key="2">
    <source>
        <dbReference type="Pfam" id="PF07705"/>
    </source>
</evidence>
<dbReference type="InterPro" id="IPR017853">
    <property type="entry name" value="GH"/>
</dbReference>
<dbReference type="SUPFAM" id="SSF51445">
    <property type="entry name" value="(Trans)glycosidases"/>
    <property type="match status" value="1"/>
</dbReference>
<evidence type="ECO:0000313" key="3">
    <source>
        <dbReference type="EMBL" id="HFX14340.1"/>
    </source>
</evidence>
<dbReference type="Pfam" id="PF07705">
    <property type="entry name" value="CARDB"/>
    <property type="match status" value="1"/>
</dbReference>